<evidence type="ECO:0000256" key="10">
    <source>
        <dbReference type="ARBA" id="ARBA00023237"/>
    </source>
</evidence>
<evidence type="ECO:0000256" key="2">
    <source>
        <dbReference type="ARBA" id="ARBA00022448"/>
    </source>
</evidence>
<dbReference type="InterPro" id="IPR012910">
    <property type="entry name" value="Plug_dom"/>
</dbReference>
<keyword evidence="18" id="KW-1185">Reference proteome</keyword>
<dbReference type="InterPro" id="IPR036942">
    <property type="entry name" value="Beta-barrel_TonB_sf"/>
</dbReference>
<keyword evidence="10 11" id="KW-0998">Cell outer membrane</keyword>
<feature type="region of interest" description="Disordered" evidence="13">
    <location>
        <begin position="26"/>
        <end position="45"/>
    </location>
</feature>
<dbReference type="AlphaFoldDB" id="A0AA97F7P0"/>
<dbReference type="Gene3D" id="2.40.170.20">
    <property type="entry name" value="TonB-dependent receptor, beta-barrel domain"/>
    <property type="match status" value="2"/>
</dbReference>
<keyword evidence="7" id="KW-0406">Ion transport</keyword>
<dbReference type="InterPro" id="IPR000531">
    <property type="entry name" value="Beta-barrel_TonB"/>
</dbReference>
<evidence type="ECO:0000256" key="11">
    <source>
        <dbReference type="PROSITE-ProRule" id="PRU01360"/>
    </source>
</evidence>
<keyword evidence="14" id="KW-0732">Signal</keyword>
<evidence type="ECO:0000256" key="5">
    <source>
        <dbReference type="ARBA" id="ARBA00022692"/>
    </source>
</evidence>
<evidence type="ECO:0000259" key="16">
    <source>
        <dbReference type="Pfam" id="PF07715"/>
    </source>
</evidence>
<evidence type="ECO:0000256" key="14">
    <source>
        <dbReference type="SAM" id="SignalP"/>
    </source>
</evidence>
<evidence type="ECO:0000259" key="15">
    <source>
        <dbReference type="Pfam" id="PF00593"/>
    </source>
</evidence>
<evidence type="ECO:0000313" key="18">
    <source>
        <dbReference type="Proteomes" id="UP001302429"/>
    </source>
</evidence>
<comment type="similarity">
    <text evidence="11 12">Belongs to the TonB-dependent receptor family.</text>
</comment>
<feature type="domain" description="TonB-dependent receptor-like beta-barrel" evidence="15">
    <location>
        <begin position="266"/>
        <end position="762"/>
    </location>
</feature>
<dbReference type="PROSITE" id="PS52016">
    <property type="entry name" value="TONB_DEPENDENT_REC_3"/>
    <property type="match status" value="1"/>
</dbReference>
<evidence type="ECO:0000256" key="9">
    <source>
        <dbReference type="ARBA" id="ARBA00023136"/>
    </source>
</evidence>
<feature type="chain" id="PRO_5041654313" evidence="14">
    <location>
        <begin position="26"/>
        <end position="803"/>
    </location>
</feature>
<dbReference type="Pfam" id="PF07715">
    <property type="entry name" value="Plug"/>
    <property type="match status" value="1"/>
</dbReference>
<keyword evidence="5 11" id="KW-0812">Transmembrane</keyword>
<accession>A0AA97F7P0</accession>
<evidence type="ECO:0000256" key="3">
    <source>
        <dbReference type="ARBA" id="ARBA00022452"/>
    </source>
</evidence>
<keyword evidence="9 11" id="KW-0472">Membrane</keyword>
<feature type="signal peptide" evidence="14">
    <location>
        <begin position="1"/>
        <end position="25"/>
    </location>
</feature>
<evidence type="ECO:0000256" key="12">
    <source>
        <dbReference type="RuleBase" id="RU003357"/>
    </source>
</evidence>
<dbReference type="PANTHER" id="PTHR32552:SF81">
    <property type="entry name" value="TONB-DEPENDENT OUTER MEMBRANE RECEPTOR"/>
    <property type="match status" value="1"/>
</dbReference>
<evidence type="ECO:0000256" key="7">
    <source>
        <dbReference type="ARBA" id="ARBA00023065"/>
    </source>
</evidence>
<dbReference type="PANTHER" id="PTHR32552">
    <property type="entry name" value="FERRICHROME IRON RECEPTOR-RELATED"/>
    <property type="match status" value="1"/>
</dbReference>
<dbReference type="KEGG" id="acoa:RB602_01910"/>
<evidence type="ECO:0000256" key="4">
    <source>
        <dbReference type="ARBA" id="ARBA00022496"/>
    </source>
</evidence>
<evidence type="ECO:0000256" key="6">
    <source>
        <dbReference type="ARBA" id="ARBA00023004"/>
    </source>
</evidence>
<feature type="compositionally biased region" description="Acidic residues" evidence="13">
    <location>
        <begin position="34"/>
        <end position="45"/>
    </location>
</feature>
<dbReference type="SUPFAM" id="SSF56935">
    <property type="entry name" value="Porins"/>
    <property type="match status" value="1"/>
</dbReference>
<name>A0AA97F7P0_9SPHN</name>
<dbReference type="Proteomes" id="UP001302429">
    <property type="component" value="Chromosome"/>
</dbReference>
<keyword evidence="4" id="KW-0410">Iron transport</keyword>
<evidence type="ECO:0000256" key="8">
    <source>
        <dbReference type="ARBA" id="ARBA00023077"/>
    </source>
</evidence>
<protein>
    <submittedName>
        <fullName evidence="17">TonB-dependent receptor</fullName>
    </submittedName>
</protein>
<keyword evidence="17" id="KW-0675">Receptor</keyword>
<feature type="domain" description="TonB-dependent receptor plug" evidence="16">
    <location>
        <begin position="62"/>
        <end position="172"/>
    </location>
</feature>
<keyword evidence="3 11" id="KW-1134">Transmembrane beta strand</keyword>
<dbReference type="InterPro" id="IPR039426">
    <property type="entry name" value="TonB-dep_rcpt-like"/>
</dbReference>
<gene>
    <name evidence="17" type="ORF">RB602_01910</name>
</gene>
<dbReference type="GO" id="GO:0006826">
    <property type="term" value="P:iron ion transport"/>
    <property type="evidence" value="ECO:0007669"/>
    <property type="project" value="UniProtKB-KW"/>
</dbReference>
<dbReference type="Pfam" id="PF00593">
    <property type="entry name" value="TonB_dep_Rec_b-barrel"/>
    <property type="match status" value="1"/>
</dbReference>
<reference evidence="17 18" key="1">
    <citation type="submission" date="2023-10" db="EMBL/GenBank/DDBJ databases">
        <title>Complete genome sequence of a Sphingomonadaceae bacterium.</title>
        <authorList>
            <person name="Yan C."/>
        </authorList>
    </citation>
    <scope>NUCLEOTIDE SEQUENCE [LARGE SCALE GENOMIC DNA]</scope>
    <source>
        <strain evidence="17 18">SCSIO 66989</strain>
    </source>
</reference>
<organism evidence="17 18">
    <name type="scientific">Alterisphingorhabdus coralli</name>
    <dbReference type="NCBI Taxonomy" id="3071408"/>
    <lineage>
        <taxon>Bacteria</taxon>
        <taxon>Pseudomonadati</taxon>
        <taxon>Pseudomonadota</taxon>
        <taxon>Alphaproteobacteria</taxon>
        <taxon>Sphingomonadales</taxon>
        <taxon>Sphingomonadaceae</taxon>
        <taxon>Alterisphingorhabdus (ex Yan et al. 2024)</taxon>
    </lineage>
</organism>
<comment type="subcellular location">
    <subcellularLocation>
        <location evidence="1 11">Cell outer membrane</location>
        <topology evidence="1 11">Multi-pass membrane protein</topology>
    </subcellularLocation>
</comment>
<sequence length="803" mass="85519">MRKILSGLFGTSVLCTGLMAAPALAQDQSAQDQSTDDQSDDDEFNDNNVITVTATKREGFVQDIPFTVQAVSGADVEASGAIDLSTVVERFAGVELRTSQPGIGAIAIRGIAELNTSNIAGGTGAAVGLYVDEAPFTVAGLMPQAAVYDLERVEVLKGPQGSLFGEGSLGGTIRLVTNKPDSNRFEARANYQIGAVEDGGTNHQLTGMINIPLVEDVLAFRAVGFYYDMAGWIDRINPDVAVGFGPGVNTANPALPNTISTFTEGSIEEDHNDSESYGGRFQLELTPGDGWRVNASAMFMDAERGGLSRGTLDRVSTVSTDFEDTEDELQQYGLVIEKQFDFGTFLSSTSYFDREIIYTQDQIGLVDVANDLVFGISAALLGAPESVSGLRGDFGSGTEDFSQELRFVSDFGGDFQLTAGAFYRQRDFTFDFTTPTEPPASAAVLNAAVGAPIFTAPGQGDTQINTVAETEQWAIFGEATYDITPSLHLLVGGRLFNESRESSTTAFGVFIGAIPAQTFTTGADETLFTPRLSLSYDFAENITGYVTYSEGFRSGGQNDLNPFVPAIDLQEYDSERIATYEAGLKTRFDDSGVTLNVAFFYNDWSDLQVVLAEGPGGAGEVLGNAGSARSYGVDAEINWQVTDALNIAATAMVMETGIRDSVLTVPDPTGVGPDIPVPVGTDIPQTAEEQFSVVASYNEPISNDLSLFARGAVSYLSGSVTNLTAVTGQTIQPATQPGFTKVDFRVGLEHDNWSLALFADNLFDEDIILGTRPGVTARDFVTGDLAFIQGPPRVIGLALGVRY</sequence>
<dbReference type="RefSeq" id="WP_317082452.1">
    <property type="nucleotide sequence ID" value="NZ_CP136594.1"/>
</dbReference>
<evidence type="ECO:0000256" key="13">
    <source>
        <dbReference type="SAM" id="MobiDB-lite"/>
    </source>
</evidence>
<dbReference type="EMBL" id="CP136594">
    <property type="protein sequence ID" value="WOE75493.1"/>
    <property type="molecule type" value="Genomic_DNA"/>
</dbReference>
<evidence type="ECO:0000313" key="17">
    <source>
        <dbReference type="EMBL" id="WOE75493.1"/>
    </source>
</evidence>
<dbReference type="GO" id="GO:0009279">
    <property type="term" value="C:cell outer membrane"/>
    <property type="evidence" value="ECO:0007669"/>
    <property type="project" value="UniProtKB-SubCell"/>
</dbReference>
<evidence type="ECO:0000256" key="1">
    <source>
        <dbReference type="ARBA" id="ARBA00004571"/>
    </source>
</evidence>
<keyword evidence="2 11" id="KW-0813">Transport</keyword>
<proteinExistence type="inferred from homology"/>
<keyword evidence="8 12" id="KW-0798">TonB box</keyword>
<keyword evidence="6" id="KW-0408">Iron</keyword>